<gene>
    <name evidence="2" type="ORF">MARPO_0134s0008</name>
</gene>
<reference evidence="3" key="1">
    <citation type="journal article" date="2017" name="Cell">
        <title>Insights into land plant evolution garnered from the Marchantia polymorpha genome.</title>
        <authorList>
            <person name="Bowman J.L."/>
            <person name="Kohchi T."/>
            <person name="Yamato K.T."/>
            <person name="Jenkins J."/>
            <person name="Shu S."/>
            <person name="Ishizaki K."/>
            <person name="Yamaoka S."/>
            <person name="Nishihama R."/>
            <person name="Nakamura Y."/>
            <person name="Berger F."/>
            <person name="Adam C."/>
            <person name="Aki S.S."/>
            <person name="Althoff F."/>
            <person name="Araki T."/>
            <person name="Arteaga-Vazquez M.A."/>
            <person name="Balasubrmanian S."/>
            <person name="Barry K."/>
            <person name="Bauer D."/>
            <person name="Boehm C.R."/>
            <person name="Briginshaw L."/>
            <person name="Caballero-Perez J."/>
            <person name="Catarino B."/>
            <person name="Chen F."/>
            <person name="Chiyoda S."/>
            <person name="Chovatia M."/>
            <person name="Davies K.M."/>
            <person name="Delmans M."/>
            <person name="Demura T."/>
            <person name="Dierschke T."/>
            <person name="Dolan L."/>
            <person name="Dorantes-Acosta A.E."/>
            <person name="Eklund D.M."/>
            <person name="Florent S.N."/>
            <person name="Flores-Sandoval E."/>
            <person name="Fujiyama A."/>
            <person name="Fukuzawa H."/>
            <person name="Galik B."/>
            <person name="Grimanelli D."/>
            <person name="Grimwood J."/>
            <person name="Grossniklaus U."/>
            <person name="Hamada T."/>
            <person name="Haseloff J."/>
            <person name="Hetherington A.J."/>
            <person name="Higo A."/>
            <person name="Hirakawa Y."/>
            <person name="Hundley H.N."/>
            <person name="Ikeda Y."/>
            <person name="Inoue K."/>
            <person name="Inoue S.I."/>
            <person name="Ishida S."/>
            <person name="Jia Q."/>
            <person name="Kakita M."/>
            <person name="Kanazawa T."/>
            <person name="Kawai Y."/>
            <person name="Kawashima T."/>
            <person name="Kennedy M."/>
            <person name="Kinose K."/>
            <person name="Kinoshita T."/>
            <person name="Kohara Y."/>
            <person name="Koide E."/>
            <person name="Komatsu K."/>
            <person name="Kopischke S."/>
            <person name="Kubo M."/>
            <person name="Kyozuka J."/>
            <person name="Lagercrantz U."/>
            <person name="Lin S.S."/>
            <person name="Lindquist E."/>
            <person name="Lipzen A.M."/>
            <person name="Lu C.W."/>
            <person name="De Luna E."/>
            <person name="Martienssen R.A."/>
            <person name="Minamino N."/>
            <person name="Mizutani M."/>
            <person name="Mizutani M."/>
            <person name="Mochizuki N."/>
            <person name="Monte I."/>
            <person name="Mosher R."/>
            <person name="Nagasaki H."/>
            <person name="Nakagami H."/>
            <person name="Naramoto S."/>
            <person name="Nishitani K."/>
            <person name="Ohtani M."/>
            <person name="Okamoto T."/>
            <person name="Okumura M."/>
            <person name="Phillips J."/>
            <person name="Pollak B."/>
            <person name="Reinders A."/>
            <person name="Rovekamp M."/>
            <person name="Sano R."/>
            <person name="Sawa S."/>
            <person name="Schmid M.W."/>
            <person name="Shirakawa M."/>
            <person name="Solano R."/>
            <person name="Spunde A."/>
            <person name="Suetsugu N."/>
            <person name="Sugano S."/>
            <person name="Sugiyama A."/>
            <person name="Sun R."/>
            <person name="Suzuki Y."/>
            <person name="Takenaka M."/>
            <person name="Takezawa D."/>
            <person name="Tomogane H."/>
            <person name="Tsuzuki M."/>
            <person name="Ueda T."/>
            <person name="Umeda M."/>
            <person name="Ward J.M."/>
            <person name="Watanabe Y."/>
            <person name="Yazaki K."/>
            <person name="Yokoyama R."/>
            <person name="Yoshitake Y."/>
            <person name="Yotsui I."/>
            <person name="Zachgo S."/>
            <person name="Schmutz J."/>
        </authorList>
    </citation>
    <scope>NUCLEOTIDE SEQUENCE [LARGE SCALE GENOMIC DNA]</scope>
    <source>
        <strain evidence="3">Tak-1</strain>
    </source>
</reference>
<evidence type="ECO:0000313" key="3">
    <source>
        <dbReference type="Proteomes" id="UP000244005"/>
    </source>
</evidence>
<keyword evidence="3" id="KW-1185">Reference proteome</keyword>
<feature type="compositionally biased region" description="Basic and acidic residues" evidence="1">
    <location>
        <begin position="47"/>
        <end position="68"/>
    </location>
</feature>
<dbReference type="EMBL" id="KZ772806">
    <property type="protein sequence ID" value="PTQ29793.1"/>
    <property type="molecule type" value="Genomic_DNA"/>
</dbReference>
<evidence type="ECO:0000313" key="2">
    <source>
        <dbReference type="EMBL" id="PTQ29793.1"/>
    </source>
</evidence>
<proteinExistence type="predicted"/>
<feature type="compositionally biased region" description="Basic and acidic residues" evidence="1">
    <location>
        <begin position="27"/>
        <end position="37"/>
    </location>
</feature>
<evidence type="ECO:0000256" key="1">
    <source>
        <dbReference type="SAM" id="MobiDB-lite"/>
    </source>
</evidence>
<dbReference type="AlphaFoldDB" id="A0A2R6W7H4"/>
<feature type="region of interest" description="Disordered" evidence="1">
    <location>
        <begin position="27"/>
        <end position="80"/>
    </location>
</feature>
<organism evidence="2 3">
    <name type="scientific">Marchantia polymorpha</name>
    <name type="common">Common liverwort</name>
    <name type="synonym">Marchantia aquatica</name>
    <dbReference type="NCBI Taxonomy" id="3197"/>
    <lineage>
        <taxon>Eukaryota</taxon>
        <taxon>Viridiplantae</taxon>
        <taxon>Streptophyta</taxon>
        <taxon>Embryophyta</taxon>
        <taxon>Marchantiophyta</taxon>
        <taxon>Marchantiopsida</taxon>
        <taxon>Marchantiidae</taxon>
        <taxon>Marchantiales</taxon>
        <taxon>Marchantiaceae</taxon>
        <taxon>Marchantia</taxon>
    </lineage>
</organism>
<dbReference type="Proteomes" id="UP000244005">
    <property type="component" value="Unassembled WGS sequence"/>
</dbReference>
<sequence length="92" mass="10986">MRSNERRPRRWRMRFCALSELRAHETFPRKSADEAQRKAQAGVDRASAAREFMRGGEKKRSRISCREDHRHRHPEARRGELPSLVCTEWQDL</sequence>
<name>A0A2R6W7H4_MARPO</name>
<accession>A0A2R6W7H4</accession>
<protein>
    <submittedName>
        <fullName evidence="2">Uncharacterized protein</fullName>
    </submittedName>
</protein>